<protein>
    <submittedName>
        <fullName evidence="1">Uncharacterized protein</fullName>
    </submittedName>
</protein>
<keyword evidence="2" id="KW-1185">Reference proteome</keyword>
<organism evidence="1 2">
    <name type="scientific">Liquorilactobacillus cacaonum DSM 21116</name>
    <dbReference type="NCBI Taxonomy" id="1423729"/>
    <lineage>
        <taxon>Bacteria</taxon>
        <taxon>Bacillati</taxon>
        <taxon>Bacillota</taxon>
        <taxon>Bacilli</taxon>
        <taxon>Lactobacillales</taxon>
        <taxon>Lactobacillaceae</taxon>
        <taxon>Liquorilactobacillus</taxon>
    </lineage>
</organism>
<dbReference type="Proteomes" id="UP000051131">
    <property type="component" value="Unassembled WGS sequence"/>
</dbReference>
<dbReference type="AlphaFoldDB" id="A0A0R2CTT4"/>
<evidence type="ECO:0000313" key="2">
    <source>
        <dbReference type="Proteomes" id="UP000051131"/>
    </source>
</evidence>
<reference evidence="1 2" key="1">
    <citation type="journal article" date="2015" name="Genome Announc.">
        <title>Expanding the biotechnology potential of lactobacilli through comparative genomics of 213 strains and associated genera.</title>
        <authorList>
            <person name="Sun Z."/>
            <person name="Harris H.M."/>
            <person name="McCann A."/>
            <person name="Guo C."/>
            <person name="Argimon S."/>
            <person name="Zhang W."/>
            <person name="Yang X."/>
            <person name="Jeffery I.B."/>
            <person name="Cooney J.C."/>
            <person name="Kagawa T.F."/>
            <person name="Liu W."/>
            <person name="Song Y."/>
            <person name="Salvetti E."/>
            <person name="Wrobel A."/>
            <person name="Rasinkangas P."/>
            <person name="Parkhill J."/>
            <person name="Rea M.C."/>
            <person name="O'Sullivan O."/>
            <person name="Ritari J."/>
            <person name="Douillard F.P."/>
            <person name="Paul Ross R."/>
            <person name="Yang R."/>
            <person name="Briner A.E."/>
            <person name="Felis G.E."/>
            <person name="de Vos W.M."/>
            <person name="Barrangou R."/>
            <person name="Klaenhammer T.R."/>
            <person name="Caufield P.W."/>
            <person name="Cui Y."/>
            <person name="Zhang H."/>
            <person name="O'Toole P.W."/>
        </authorList>
    </citation>
    <scope>NUCLEOTIDE SEQUENCE [LARGE SCALE GENOMIC DNA]</scope>
    <source>
        <strain evidence="1 2">DSM 21116</strain>
    </source>
</reference>
<dbReference type="EMBL" id="AYZE01000010">
    <property type="protein sequence ID" value="KRM91462.1"/>
    <property type="molecule type" value="Genomic_DNA"/>
</dbReference>
<evidence type="ECO:0000313" key="1">
    <source>
        <dbReference type="EMBL" id="KRM91462.1"/>
    </source>
</evidence>
<dbReference type="STRING" id="1423729.FC80_GL000428"/>
<proteinExistence type="predicted"/>
<accession>A0A0R2CTT4</accession>
<gene>
    <name evidence="1" type="ORF">FC80_GL000428</name>
</gene>
<name>A0A0R2CTT4_9LACO</name>
<comment type="caution">
    <text evidence="1">The sequence shown here is derived from an EMBL/GenBank/DDBJ whole genome shotgun (WGS) entry which is preliminary data.</text>
</comment>
<sequence length="53" mass="6008">MKLNLETLCFLVLETIKVIKKITKSMKLTLAILRTKLPGKKPSNKAEIINKVI</sequence>